<evidence type="ECO:0000256" key="1">
    <source>
        <dbReference type="SAM" id="Phobius"/>
    </source>
</evidence>
<feature type="transmembrane region" description="Helical" evidence="1">
    <location>
        <begin position="215"/>
        <end position="231"/>
    </location>
</feature>
<dbReference type="OrthoDB" id="3217869at2"/>
<feature type="transmembrane region" description="Helical" evidence="1">
    <location>
        <begin position="12"/>
        <end position="35"/>
    </location>
</feature>
<keyword evidence="1" id="KW-0812">Transmembrane</keyword>
<protein>
    <submittedName>
        <fullName evidence="2">DUF3533 domain-containing protein</fullName>
    </submittedName>
</protein>
<accession>A0A5S4H616</accession>
<dbReference type="AlphaFoldDB" id="A0A5S4H616"/>
<keyword evidence="1" id="KW-1133">Transmembrane helix</keyword>
<dbReference type="EMBL" id="VCKZ01000058">
    <property type="protein sequence ID" value="TMR40392.1"/>
    <property type="molecule type" value="Genomic_DNA"/>
</dbReference>
<gene>
    <name evidence="2" type="ORF">ETD96_11135</name>
</gene>
<feature type="transmembrane region" description="Helical" evidence="1">
    <location>
        <begin position="182"/>
        <end position="203"/>
    </location>
</feature>
<evidence type="ECO:0000313" key="2">
    <source>
        <dbReference type="EMBL" id="TMR40392.1"/>
    </source>
</evidence>
<reference evidence="2 3" key="1">
    <citation type="submission" date="2019-05" db="EMBL/GenBank/DDBJ databases">
        <title>Draft genome sequence of Actinomadura geliboluensis A8036.</title>
        <authorList>
            <person name="Saricaoglu S."/>
            <person name="Isik K."/>
        </authorList>
    </citation>
    <scope>NUCLEOTIDE SEQUENCE [LARGE SCALE GENOMIC DNA]</scope>
    <source>
        <strain evidence="2 3">A8036</strain>
    </source>
</reference>
<organism evidence="2 3">
    <name type="scientific">Actinomadura geliboluensis</name>
    <dbReference type="NCBI Taxonomy" id="882440"/>
    <lineage>
        <taxon>Bacteria</taxon>
        <taxon>Bacillati</taxon>
        <taxon>Actinomycetota</taxon>
        <taxon>Actinomycetes</taxon>
        <taxon>Streptosporangiales</taxon>
        <taxon>Thermomonosporaceae</taxon>
        <taxon>Actinomadura</taxon>
    </lineage>
</organism>
<keyword evidence="3" id="KW-1185">Reference proteome</keyword>
<dbReference type="Proteomes" id="UP000305238">
    <property type="component" value="Unassembled WGS sequence"/>
</dbReference>
<sequence length="336" mass="34774">MTGSPQPERGVSYPVTALFMAAVFLLGAAFIASYVGGLHAPHPHRLPVAVVGPPDAAARVGAALDRQGDQFDTRGYPTAEAARRAIRHRDVYGAYVPQQGRLLVTTAFGPATSGLLRGAFAQVAASSGQTLAVQDVVPADPGDSEGLVPFYLVIAWIVSGYLVAAIVGLYRGMAARTPRDAVVRLLAFAVYSAAVGAAGTLIVETGYGYLPGHPWLLTGVGALCVFAIAVATAAAESLLGIIGTALAIVVFVVLGNPAAGGPWPLQMLPGFWRDVGPWLPNWAGTEAVRNAVYFDGNDLARPLIVLGCYAAAGIVLVLLLAGRSNPVMRFPGPPVE</sequence>
<comment type="caution">
    <text evidence="2">The sequence shown here is derived from an EMBL/GenBank/DDBJ whole genome shotgun (WGS) entry which is preliminary data.</text>
</comment>
<dbReference type="RefSeq" id="WP_138636249.1">
    <property type="nucleotide sequence ID" value="NZ_VCKZ01000058.1"/>
</dbReference>
<feature type="transmembrane region" description="Helical" evidence="1">
    <location>
        <begin position="150"/>
        <end position="170"/>
    </location>
</feature>
<name>A0A5S4H616_9ACTN</name>
<feature type="transmembrane region" description="Helical" evidence="1">
    <location>
        <begin position="238"/>
        <end position="259"/>
    </location>
</feature>
<evidence type="ECO:0000313" key="3">
    <source>
        <dbReference type="Proteomes" id="UP000305238"/>
    </source>
</evidence>
<proteinExistence type="predicted"/>
<feature type="transmembrane region" description="Helical" evidence="1">
    <location>
        <begin position="303"/>
        <end position="321"/>
    </location>
</feature>
<keyword evidence="1" id="KW-0472">Membrane</keyword>